<feature type="chain" id="PRO_5002164577" evidence="7">
    <location>
        <begin position="21"/>
        <end position="365"/>
    </location>
</feature>
<gene>
    <name evidence="8" type="ORF">PILCRDRAFT_7258</name>
</gene>
<dbReference type="FunCoup" id="A0A0C3FYJ6">
    <property type="interactions" value="125"/>
</dbReference>
<protein>
    <submittedName>
        <fullName evidence="8">Uncharacterized protein</fullName>
    </submittedName>
</protein>
<feature type="transmembrane region" description="Helical" evidence="6">
    <location>
        <begin position="281"/>
        <end position="301"/>
    </location>
</feature>
<feature type="signal peptide" evidence="7">
    <location>
        <begin position="1"/>
        <end position="20"/>
    </location>
</feature>
<proteinExistence type="predicted"/>
<dbReference type="InParanoid" id="A0A0C3FYJ6"/>
<dbReference type="EMBL" id="KN832991">
    <property type="protein sequence ID" value="KIM83316.1"/>
    <property type="molecule type" value="Genomic_DNA"/>
</dbReference>
<evidence type="ECO:0000256" key="6">
    <source>
        <dbReference type="SAM" id="Phobius"/>
    </source>
</evidence>
<dbReference type="Pfam" id="PF01027">
    <property type="entry name" value="Bax1-I"/>
    <property type="match status" value="1"/>
</dbReference>
<dbReference type="AlphaFoldDB" id="A0A0C3FYJ6"/>
<feature type="region of interest" description="Disordered" evidence="5">
    <location>
        <begin position="104"/>
        <end position="123"/>
    </location>
</feature>
<dbReference type="OrthoDB" id="7933078at2759"/>
<feature type="transmembrane region" description="Helical" evidence="6">
    <location>
        <begin position="338"/>
        <end position="359"/>
    </location>
</feature>
<accession>A0A0C3FYJ6</accession>
<organism evidence="8 9">
    <name type="scientific">Piloderma croceum (strain F 1598)</name>
    <dbReference type="NCBI Taxonomy" id="765440"/>
    <lineage>
        <taxon>Eukaryota</taxon>
        <taxon>Fungi</taxon>
        <taxon>Dikarya</taxon>
        <taxon>Basidiomycota</taxon>
        <taxon>Agaricomycotina</taxon>
        <taxon>Agaricomycetes</taxon>
        <taxon>Agaricomycetidae</taxon>
        <taxon>Atheliales</taxon>
        <taxon>Atheliaceae</taxon>
        <taxon>Piloderma</taxon>
    </lineage>
</organism>
<evidence type="ECO:0000313" key="9">
    <source>
        <dbReference type="Proteomes" id="UP000054166"/>
    </source>
</evidence>
<keyword evidence="7" id="KW-0732">Signal</keyword>
<evidence type="ECO:0000256" key="1">
    <source>
        <dbReference type="ARBA" id="ARBA00004141"/>
    </source>
</evidence>
<evidence type="ECO:0000256" key="5">
    <source>
        <dbReference type="SAM" id="MobiDB-lite"/>
    </source>
</evidence>
<feature type="transmembrane region" description="Helical" evidence="6">
    <location>
        <begin position="222"/>
        <end position="243"/>
    </location>
</feature>
<keyword evidence="9" id="KW-1185">Reference proteome</keyword>
<keyword evidence="4 6" id="KW-0472">Membrane</keyword>
<dbReference type="PANTHER" id="PTHR23291">
    <property type="entry name" value="BAX INHIBITOR-RELATED"/>
    <property type="match status" value="1"/>
</dbReference>
<keyword evidence="2 6" id="KW-0812">Transmembrane</keyword>
<dbReference type="InterPro" id="IPR006214">
    <property type="entry name" value="Bax_inhibitor_1-related"/>
</dbReference>
<reference evidence="8 9" key="1">
    <citation type="submission" date="2014-04" db="EMBL/GenBank/DDBJ databases">
        <authorList>
            <consortium name="DOE Joint Genome Institute"/>
            <person name="Kuo A."/>
            <person name="Tarkka M."/>
            <person name="Buscot F."/>
            <person name="Kohler A."/>
            <person name="Nagy L.G."/>
            <person name="Floudas D."/>
            <person name="Copeland A."/>
            <person name="Barry K.W."/>
            <person name="Cichocki N."/>
            <person name="Veneault-Fourrey C."/>
            <person name="LaButti K."/>
            <person name="Lindquist E.A."/>
            <person name="Lipzen A."/>
            <person name="Lundell T."/>
            <person name="Morin E."/>
            <person name="Murat C."/>
            <person name="Sun H."/>
            <person name="Tunlid A."/>
            <person name="Henrissat B."/>
            <person name="Grigoriev I.V."/>
            <person name="Hibbett D.S."/>
            <person name="Martin F."/>
            <person name="Nordberg H.P."/>
            <person name="Cantor M.N."/>
            <person name="Hua S.X."/>
        </authorList>
    </citation>
    <scope>NUCLEOTIDE SEQUENCE [LARGE SCALE GENOMIC DNA]</scope>
    <source>
        <strain evidence="8 9">F 1598</strain>
    </source>
</reference>
<dbReference type="CDD" id="cd10429">
    <property type="entry name" value="GAAP_like"/>
    <property type="match status" value="1"/>
</dbReference>
<feature type="transmembrane region" description="Helical" evidence="6">
    <location>
        <begin position="164"/>
        <end position="185"/>
    </location>
</feature>
<dbReference type="GO" id="GO:0016020">
    <property type="term" value="C:membrane"/>
    <property type="evidence" value="ECO:0007669"/>
    <property type="project" value="UniProtKB-SubCell"/>
</dbReference>
<feature type="transmembrane region" description="Helical" evidence="6">
    <location>
        <begin position="197"/>
        <end position="215"/>
    </location>
</feature>
<evidence type="ECO:0000256" key="2">
    <source>
        <dbReference type="ARBA" id="ARBA00022692"/>
    </source>
</evidence>
<evidence type="ECO:0000313" key="8">
    <source>
        <dbReference type="EMBL" id="KIM83316.1"/>
    </source>
</evidence>
<evidence type="ECO:0000256" key="4">
    <source>
        <dbReference type="ARBA" id="ARBA00023136"/>
    </source>
</evidence>
<feature type="transmembrane region" description="Helical" evidence="6">
    <location>
        <begin position="249"/>
        <end position="269"/>
    </location>
</feature>
<dbReference type="HOGENOM" id="CLU_058671_0_0_1"/>
<feature type="transmembrane region" description="Helical" evidence="6">
    <location>
        <begin position="307"/>
        <end position="326"/>
    </location>
</feature>
<keyword evidence="3 6" id="KW-1133">Transmembrane helix</keyword>
<evidence type="ECO:0000256" key="3">
    <source>
        <dbReference type="ARBA" id="ARBA00022989"/>
    </source>
</evidence>
<comment type="subcellular location">
    <subcellularLocation>
        <location evidence="1">Membrane</location>
        <topology evidence="1">Multi-pass membrane protein</topology>
    </subcellularLocation>
</comment>
<reference evidence="9" key="2">
    <citation type="submission" date="2015-01" db="EMBL/GenBank/DDBJ databases">
        <title>Evolutionary Origins and Diversification of the Mycorrhizal Mutualists.</title>
        <authorList>
            <consortium name="DOE Joint Genome Institute"/>
            <consortium name="Mycorrhizal Genomics Consortium"/>
            <person name="Kohler A."/>
            <person name="Kuo A."/>
            <person name="Nagy L.G."/>
            <person name="Floudas D."/>
            <person name="Copeland A."/>
            <person name="Barry K.W."/>
            <person name="Cichocki N."/>
            <person name="Veneault-Fourrey C."/>
            <person name="LaButti K."/>
            <person name="Lindquist E.A."/>
            <person name="Lipzen A."/>
            <person name="Lundell T."/>
            <person name="Morin E."/>
            <person name="Murat C."/>
            <person name="Riley R."/>
            <person name="Ohm R."/>
            <person name="Sun H."/>
            <person name="Tunlid A."/>
            <person name="Henrissat B."/>
            <person name="Grigoriev I.V."/>
            <person name="Hibbett D.S."/>
            <person name="Martin F."/>
        </authorList>
    </citation>
    <scope>NUCLEOTIDE SEQUENCE [LARGE SCALE GENOMIC DNA]</scope>
    <source>
        <strain evidence="9">F 1598</strain>
    </source>
</reference>
<evidence type="ECO:0000256" key="7">
    <source>
        <dbReference type="SAM" id="SignalP"/>
    </source>
</evidence>
<dbReference type="STRING" id="765440.A0A0C3FYJ6"/>
<dbReference type="Proteomes" id="UP000054166">
    <property type="component" value="Unassembled WGS sequence"/>
</dbReference>
<dbReference type="PANTHER" id="PTHR23291:SF50">
    <property type="entry name" value="PROTEIN LIFEGUARD 4"/>
    <property type="match status" value="1"/>
</dbReference>
<name>A0A0C3FYJ6_PILCF</name>
<sequence length="365" mass="40394">MQLIQRIITIFTLFCIATYANPVPSLEIAEVPREVATYCGGFGSLTCNVYCEQQEGKTQGTCEATECLCRDGISRPIKNASYTQLILGLLTDWYPAPPPSYGSAPAPKSYRDDDPSSPLLGARAGPSNGIYDQPAEGDLPDDFKYGTSVSDSSPEIRNAFVRKVYSILFCQILATCIVSGGLSQSSSAISWVQTHTWAFYVPLFGTLINLGLLYWKRHNHPWNLLLLSTFTVMEAFTLGVVVAFYDNVIVMQALLITLGVFLGLTLFTFQSKYDFSGLGPWLFGGLIALVMTGVVGIFIPFSRTMDLIYAIGGCLIFSGYIVYDTYMINRRLSPDEFIMGAISLYLDFVNLFLSILRLLNDLQER</sequence>